<feature type="domain" description="Beta-lactamase-related" evidence="1">
    <location>
        <begin position="12"/>
        <end position="287"/>
    </location>
</feature>
<dbReference type="RefSeq" id="WP_155036142.1">
    <property type="nucleotide sequence ID" value="NZ_JAYMMG010000004.1"/>
</dbReference>
<dbReference type="InterPro" id="IPR050491">
    <property type="entry name" value="AmpC-like"/>
</dbReference>
<evidence type="ECO:0000313" key="3">
    <source>
        <dbReference type="Proteomes" id="UP000488936"/>
    </source>
</evidence>
<comment type="caution">
    <text evidence="2">The sequence shown here is derived from an EMBL/GenBank/DDBJ whole genome shotgun (WGS) entry which is preliminary data.</text>
</comment>
<keyword evidence="2" id="KW-0378">Hydrolase</keyword>
<dbReference type="Pfam" id="PF00144">
    <property type="entry name" value="Beta-lactamase"/>
    <property type="match status" value="1"/>
</dbReference>
<dbReference type="OrthoDB" id="9793489at2"/>
<proteinExistence type="predicted"/>
<dbReference type="SUPFAM" id="SSF56601">
    <property type="entry name" value="beta-lactamase/transpeptidase-like"/>
    <property type="match status" value="1"/>
</dbReference>
<name>A0A7K1GP25_9FLAO</name>
<dbReference type="InterPro" id="IPR001466">
    <property type="entry name" value="Beta-lactam-related"/>
</dbReference>
<dbReference type="PANTHER" id="PTHR46825">
    <property type="entry name" value="D-ALANYL-D-ALANINE-CARBOXYPEPTIDASE/ENDOPEPTIDASE AMPH"/>
    <property type="match status" value="1"/>
</dbReference>
<dbReference type="InterPro" id="IPR012338">
    <property type="entry name" value="Beta-lactam/transpept-like"/>
</dbReference>
<dbReference type="PANTHER" id="PTHR46825:SF9">
    <property type="entry name" value="BETA-LACTAMASE-RELATED DOMAIN-CONTAINING PROTEIN"/>
    <property type="match status" value="1"/>
</dbReference>
<evidence type="ECO:0000259" key="1">
    <source>
        <dbReference type="Pfam" id="PF00144"/>
    </source>
</evidence>
<keyword evidence="3" id="KW-1185">Reference proteome</keyword>
<reference evidence="2 3" key="1">
    <citation type="journal article" date="2006" name="Int. J. Syst. Evol. Microbiol.">
        <title>Myroides pelagicus sp. nov., isolated from seawater in Thailand.</title>
        <authorList>
            <person name="Yoon J."/>
            <person name="Maneerat S."/>
            <person name="Kawai F."/>
            <person name="Yokota A."/>
        </authorList>
    </citation>
    <scope>NUCLEOTIDE SEQUENCE [LARGE SCALE GENOMIC DNA]</scope>
    <source>
        <strain evidence="2 3">SM1T</strain>
    </source>
</reference>
<sequence>MKWSNENGIFNGNILVSKNNEVIYKSSFGYTNSSKTTKLTNDYKFNIGSITKEFSAIALLQLKEKDKLELSDKVSKFLPELPQWANEVTIRDLLQYTSGIPDVNWKKIKSNEDIFEDIKSIHTLKFKPGTAYNYNNNNFFLRLSIIERITGIKYKDYIYNYIFMPNSMSTAEITPIEEVQNIAIGFNNKLIDDKPDFLVGGAFVTTADLLKFLNQLHSNKIISKKSLYELGKQFQENAQSSLGKAEYRNKHLIRHMHDGRGGNYDAIMISDLENNFDIILLSNNYQGKLFEISDAIVAILNNQEYILPQEVIDTK</sequence>
<dbReference type="EMBL" id="WMJY01000020">
    <property type="protein sequence ID" value="MTH30153.1"/>
    <property type="molecule type" value="Genomic_DNA"/>
</dbReference>
<dbReference type="Proteomes" id="UP000488936">
    <property type="component" value="Unassembled WGS sequence"/>
</dbReference>
<dbReference type="GO" id="GO:0016787">
    <property type="term" value="F:hydrolase activity"/>
    <property type="evidence" value="ECO:0007669"/>
    <property type="project" value="UniProtKB-KW"/>
</dbReference>
<dbReference type="AlphaFoldDB" id="A0A7K1GP25"/>
<gene>
    <name evidence="2" type="ORF">GJV77_09550</name>
</gene>
<dbReference type="Gene3D" id="3.40.710.10">
    <property type="entry name" value="DD-peptidase/beta-lactamase superfamily"/>
    <property type="match status" value="1"/>
</dbReference>
<organism evidence="2 3">
    <name type="scientific">Myroides pelagicus</name>
    <dbReference type="NCBI Taxonomy" id="270914"/>
    <lineage>
        <taxon>Bacteria</taxon>
        <taxon>Pseudomonadati</taxon>
        <taxon>Bacteroidota</taxon>
        <taxon>Flavobacteriia</taxon>
        <taxon>Flavobacteriales</taxon>
        <taxon>Flavobacteriaceae</taxon>
        <taxon>Myroides</taxon>
    </lineage>
</organism>
<protein>
    <submittedName>
        <fullName evidence="2">Serine hydrolase</fullName>
    </submittedName>
</protein>
<accession>A0A7K1GP25</accession>
<evidence type="ECO:0000313" key="2">
    <source>
        <dbReference type="EMBL" id="MTH30153.1"/>
    </source>
</evidence>